<dbReference type="Pfam" id="PF23024">
    <property type="entry name" value="AMP-dom_DIP2-like"/>
    <property type="match status" value="1"/>
</dbReference>
<evidence type="ECO:0000256" key="5">
    <source>
        <dbReference type="SAM" id="MobiDB-lite"/>
    </source>
</evidence>
<keyword evidence="4" id="KW-0443">Lipid metabolism</keyword>
<comment type="caution">
    <text evidence="8">The sequence shown here is derived from an EMBL/GenBank/DDBJ whole genome shotgun (WGS) entry which is preliminary data.</text>
</comment>
<dbReference type="InterPro" id="IPR045851">
    <property type="entry name" value="AMP-bd_C_sf"/>
</dbReference>
<sequence>MSVTPDDLCPLPRLLDRWASERPHGIAYGFTDFTDDTQGSNTALTWAETARRVDLLAARVAAATAPGDRVAVLAPQGLEYVVAVLAVLRTEAIAVPLFAPGLPGHGDRLAATVRDCAPAAVLTTADAEPSVRAFLDPPSDGTDGAPVGTSVHTVIAVDAQLPETPADGPSVPRPPGVTRSPGDPAYLQYTSGSTGSPSGVVITHGALTANVRQLWAAAVGPEDRTVTTVGWLPLFHDMGLVLTVAVPLLTGSRAEFMDPAAFVMNPARWLRLLSRHTDVYSAAPDFAYEHCLRRVRERARQGLDLSGVRALLNGAEPIRPQTLERFARAFGPHGLDPNAMTPAYGLAEATVYVSMDAADRAPALRTVDRAALASGIAIERPGGGEHTSTLVSCGRPVGQEVAVVDPERATRLSEGTVGEIWVRGPNVATEYWGSPAHGAERFGARLDGGLGWLRTGDLGVLLGGEIHVTGRLKDLIIADGRNHYPQDLEATAADAHPAVRRGRVAAFAVSGTHGEQAVVVAETDDALPAAEHGEVSRAVRRSVSAEHALGLHDVVLVGRGGVRRTSSGKLARSACREAYLADRASGSAPGGGAPREGAGAGPGAAATTRP</sequence>
<comment type="similarity">
    <text evidence="1">Belongs to the ATP-dependent AMP-binding enzyme family.</text>
</comment>
<organism evidence="8 9">
    <name type="scientific">Nocardiopsis coralli</name>
    <dbReference type="NCBI Taxonomy" id="2772213"/>
    <lineage>
        <taxon>Bacteria</taxon>
        <taxon>Bacillati</taxon>
        <taxon>Actinomycetota</taxon>
        <taxon>Actinomycetes</taxon>
        <taxon>Streptosporangiales</taxon>
        <taxon>Nocardiopsidaceae</taxon>
        <taxon>Nocardiopsis</taxon>
    </lineage>
</organism>
<feature type="domain" description="AMP-binding enzyme C-terminal" evidence="7">
    <location>
        <begin position="474"/>
        <end position="583"/>
    </location>
</feature>
<evidence type="ECO:0000259" key="7">
    <source>
        <dbReference type="Pfam" id="PF23024"/>
    </source>
</evidence>
<keyword evidence="2 8" id="KW-0436">Ligase</keyword>
<dbReference type="PANTHER" id="PTHR22754:SF32">
    <property type="entry name" value="DISCO-INTERACTING PROTEIN 2"/>
    <property type="match status" value="1"/>
</dbReference>
<accession>A0ABR9P871</accession>
<dbReference type="InterPro" id="IPR040097">
    <property type="entry name" value="FAAL/FAAC"/>
</dbReference>
<evidence type="ECO:0000256" key="2">
    <source>
        <dbReference type="ARBA" id="ARBA00022598"/>
    </source>
</evidence>
<evidence type="ECO:0000313" key="8">
    <source>
        <dbReference type="EMBL" id="MBE3000041.1"/>
    </source>
</evidence>
<dbReference type="Proteomes" id="UP000806528">
    <property type="component" value="Unassembled WGS sequence"/>
</dbReference>
<dbReference type="InterPro" id="IPR000873">
    <property type="entry name" value="AMP-dep_synth/lig_dom"/>
</dbReference>
<dbReference type="Gene3D" id="3.30.300.30">
    <property type="match status" value="1"/>
</dbReference>
<keyword evidence="9" id="KW-1185">Reference proteome</keyword>
<feature type="compositionally biased region" description="Gly residues" evidence="5">
    <location>
        <begin position="588"/>
        <end position="602"/>
    </location>
</feature>
<dbReference type="GO" id="GO:0016874">
    <property type="term" value="F:ligase activity"/>
    <property type="evidence" value="ECO:0007669"/>
    <property type="project" value="UniProtKB-KW"/>
</dbReference>
<reference evidence="8 9" key="1">
    <citation type="submission" date="2020-09" db="EMBL/GenBank/DDBJ databases">
        <title>Diversity and distribution of actinomycetes associated with coral in the coast of Hainan.</title>
        <authorList>
            <person name="Li F."/>
        </authorList>
    </citation>
    <scope>NUCLEOTIDE SEQUENCE [LARGE SCALE GENOMIC DNA]</scope>
    <source>
        <strain evidence="8 9">HNM0947</strain>
    </source>
</reference>
<dbReference type="Pfam" id="PF00501">
    <property type="entry name" value="AMP-binding"/>
    <property type="match status" value="1"/>
</dbReference>
<dbReference type="InterPro" id="IPR025110">
    <property type="entry name" value="AMP-bd_C"/>
</dbReference>
<dbReference type="InterPro" id="IPR042099">
    <property type="entry name" value="ANL_N_sf"/>
</dbReference>
<evidence type="ECO:0000256" key="3">
    <source>
        <dbReference type="ARBA" id="ARBA00022832"/>
    </source>
</evidence>
<dbReference type="CDD" id="cd05931">
    <property type="entry name" value="FAAL"/>
    <property type="match status" value="1"/>
</dbReference>
<evidence type="ECO:0000313" key="9">
    <source>
        <dbReference type="Proteomes" id="UP000806528"/>
    </source>
</evidence>
<keyword evidence="3" id="KW-0276">Fatty acid metabolism</keyword>
<dbReference type="Gene3D" id="3.40.50.12780">
    <property type="entry name" value="N-terminal domain of ligase-like"/>
    <property type="match status" value="1"/>
</dbReference>
<feature type="region of interest" description="Disordered" evidence="5">
    <location>
        <begin position="162"/>
        <end position="181"/>
    </location>
</feature>
<evidence type="ECO:0000256" key="1">
    <source>
        <dbReference type="ARBA" id="ARBA00006432"/>
    </source>
</evidence>
<dbReference type="EMBL" id="JADBGI010000012">
    <property type="protein sequence ID" value="MBE3000041.1"/>
    <property type="molecule type" value="Genomic_DNA"/>
</dbReference>
<dbReference type="RefSeq" id="WP_193122657.1">
    <property type="nucleotide sequence ID" value="NZ_JADBGI010000012.1"/>
</dbReference>
<protein>
    <submittedName>
        <fullName evidence="8">Fatty acyl-AMP ligase</fullName>
    </submittedName>
</protein>
<feature type="region of interest" description="Disordered" evidence="5">
    <location>
        <begin position="582"/>
        <end position="610"/>
    </location>
</feature>
<proteinExistence type="inferred from homology"/>
<dbReference type="SUPFAM" id="SSF56801">
    <property type="entry name" value="Acetyl-CoA synthetase-like"/>
    <property type="match status" value="1"/>
</dbReference>
<gene>
    <name evidence="8" type="ORF">IDM40_15175</name>
</gene>
<evidence type="ECO:0000259" key="6">
    <source>
        <dbReference type="Pfam" id="PF00501"/>
    </source>
</evidence>
<evidence type="ECO:0000256" key="4">
    <source>
        <dbReference type="ARBA" id="ARBA00023098"/>
    </source>
</evidence>
<feature type="domain" description="AMP-dependent synthetase/ligase" evidence="6">
    <location>
        <begin position="16"/>
        <end position="432"/>
    </location>
</feature>
<dbReference type="PANTHER" id="PTHR22754">
    <property type="entry name" value="DISCO-INTERACTING PROTEIN 2 DIP2 -RELATED"/>
    <property type="match status" value="1"/>
</dbReference>
<name>A0ABR9P871_9ACTN</name>